<dbReference type="STRING" id="28116.Bovatus_04264"/>
<dbReference type="Gene3D" id="2.60.40.10">
    <property type="entry name" value="Immunoglobulins"/>
    <property type="match status" value="3"/>
</dbReference>
<protein>
    <submittedName>
        <fullName evidence="4">BACON domain-containing carbohydrate-binding protein</fullName>
    </submittedName>
    <submittedName>
        <fullName evidence="2">BACON domain-containing protein</fullName>
    </submittedName>
</protein>
<dbReference type="Pfam" id="PF13004">
    <property type="entry name" value="BACON"/>
    <property type="match status" value="2"/>
</dbReference>
<reference evidence="4" key="2">
    <citation type="submission" date="2022-10" db="EMBL/GenBank/DDBJ databases">
        <title>Human gut microbiome strain richness.</title>
        <authorList>
            <person name="Chen-Liaw A."/>
        </authorList>
    </citation>
    <scope>NUCLEOTIDE SEQUENCE</scope>
    <source>
        <strain evidence="4">BSD2780120875st1_E1_BSD2780120875_150330</strain>
    </source>
</reference>
<comment type="caution">
    <text evidence="2">The sequence shown here is derived from an EMBL/GenBank/DDBJ whole genome shotgun (WGS) entry which is preliminary data.</text>
</comment>
<dbReference type="InterPro" id="IPR032675">
    <property type="entry name" value="LRR_dom_sf"/>
</dbReference>
<dbReference type="Proteomes" id="UP001219389">
    <property type="component" value="Unassembled WGS sequence"/>
</dbReference>
<dbReference type="AlphaFoldDB" id="A0A139LLI5"/>
<dbReference type="EMBL" id="JAQNZF010000003">
    <property type="protein sequence ID" value="MDC2741244.1"/>
    <property type="molecule type" value="Genomic_DNA"/>
</dbReference>
<evidence type="ECO:0000313" key="2">
    <source>
        <dbReference type="EMBL" id="KAA3928634.1"/>
    </source>
</evidence>
<dbReference type="InterPro" id="IPR024361">
    <property type="entry name" value="BACON"/>
</dbReference>
<evidence type="ECO:0000259" key="1">
    <source>
        <dbReference type="Pfam" id="PF13004"/>
    </source>
</evidence>
<evidence type="ECO:0000313" key="4">
    <source>
        <dbReference type="EMBL" id="MDC2741244.1"/>
    </source>
</evidence>
<reference evidence="5 6" key="1">
    <citation type="journal article" date="2019" name="Nat. Med.">
        <title>A library of human gut bacterial isolates paired with longitudinal multiomics data enables mechanistic microbiome research.</title>
        <authorList>
            <person name="Poyet M."/>
            <person name="Groussin M."/>
            <person name="Gibbons S.M."/>
            <person name="Avila-Pacheco J."/>
            <person name="Jiang X."/>
            <person name="Kearney S.M."/>
            <person name="Perrotta A.R."/>
            <person name="Berdy B."/>
            <person name="Zhao S."/>
            <person name="Lieberman T.D."/>
            <person name="Swanson P.K."/>
            <person name="Smith M."/>
            <person name="Roesemann S."/>
            <person name="Alexander J.E."/>
            <person name="Rich S.A."/>
            <person name="Livny J."/>
            <person name="Vlamakis H."/>
            <person name="Clish C."/>
            <person name="Bullock K."/>
            <person name="Deik A."/>
            <person name="Scott J."/>
            <person name="Pierce K.A."/>
            <person name="Xavier R.J."/>
            <person name="Alm E.J."/>
        </authorList>
    </citation>
    <scope>NUCLEOTIDE SEQUENCE [LARGE SCALE GENOMIC DNA]</scope>
    <source>
        <strain evidence="3 6">BIOML-A14</strain>
        <strain evidence="2 5">BIOML-A160</strain>
    </source>
</reference>
<dbReference type="SUPFAM" id="SSF52058">
    <property type="entry name" value="L domain-like"/>
    <property type="match status" value="1"/>
</dbReference>
<dbReference type="InterPro" id="IPR013783">
    <property type="entry name" value="Ig-like_fold"/>
</dbReference>
<evidence type="ECO:0000313" key="3">
    <source>
        <dbReference type="EMBL" id="KAA4664657.1"/>
    </source>
</evidence>
<dbReference type="Gene3D" id="3.80.10.10">
    <property type="entry name" value="Ribonuclease Inhibitor"/>
    <property type="match status" value="1"/>
</dbReference>
<feature type="domain" description="BACON" evidence="1">
    <location>
        <begin position="67"/>
        <end position="104"/>
    </location>
</feature>
<dbReference type="GeneID" id="69483538"/>
<evidence type="ECO:0000313" key="6">
    <source>
        <dbReference type="Proteomes" id="UP000435985"/>
    </source>
</evidence>
<feature type="domain" description="BACON" evidence="1">
    <location>
        <begin position="154"/>
        <end position="209"/>
    </location>
</feature>
<dbReference type="RefSeq" id="WP_004311004.1">
    <property type="nucleotide sequence ID" value="NZ_CAXTIO010000003.1"/>
</dbReference>
<evidence type="ECO:0000313" key="5">
    <source>
        <dbReference type="Proteomes" id="UP000365824"/>
    </source>
</evidence>
<name>A0A139LLI5_BACOV</name>
<dbReference type="CDD" id="cd14948">
    <property type="entry name" value="BACON"/>
    <property type="match status" value="2"/>
</dbReference>
<gene>
    <name evidence="3" type="ORF">F3B98_09705</name>
    <name evidence="2" type="ORF">F3F25_11720</name>
    <name evidence="4" type="ORF">PO382_03290</name>
</gene>
<sequence length="500" mass="54618">MKLFKNLMIVLSVSLLLWGCSDDDESINNGNSTISLSTNILQVDKNGGDATVTVTSSDNWRLSGICDWAHPSITSGKDGDVVTFTIDPNKLDEKRTATFKFFTGSSVVPLQVESQPAYIMDLLSDEALSITKEKSTVRIQLNTNVADPTITYSDGGKEWLTFDRRNEFGGKVTLSFTAAENKTYKDRSTKITISSPLVTESVNVDINQKQTDAIITESNTLTYDLTARTISFKVKYNVNYAISITKGKDWITDQSISEPQKGDDGLTTVTVTYKLSASPASRGGTIHIAQTSGTLVKDIAIVQKDPDASPVEIPDAVLRALCISNGWALPIDDTKCIILEEGLNATSFSNTSYSNQIKDLTGIEYFPNLTSLRLGYCSNMKKLDISGLHKVSSLTFNSPTICEEYNLGDNPITSFNAGGSYVYSEAESLKVISSKLESLDLSLVSWYASYDYVTSIDASECPALTNLNANRSSKIKTLYLKTGQVIPKLTKNDATTIVYK</sequence>
<organism evidence="2 5">
    <name type="scientific">Bacteroides ovatus</name>
    <dbReference type="NCBI Taxonomy" id="28116"/>
    <lineage>
        <taxon>Bacteria</taxon>
        <taxon>Pseudomonadati</taxon>
        <taxon>Bacteroidota</taxon>
        <taxon>Bacteroidia</taxon>
        <taxon>Bacteroidales</taxon>
        <taxon>Bacteroidaceae</taxon>
        <taxon>Bacteroides</taxon>
    </lineage>
</organism>
<dbReference type="EMBL" id="VWLB01000017">
    <property type="protein sequence ID" value="KAA3928634.1"/>
    <property type="molecule type" value="Genomic_DNA"/>
</dbReference>
<dbReference type="Proteomes" id="UP000435985">
    <property type="component" value="Unassembled WGS sequence"/>
</dbReference>
<dbReference type="Proteomes" id="UP000365824">
    <property type="component" value="Unassembled WGS sequence"/>
</dbReference>
<proteinExistence type="predicted"/>
<accession>A0A139LLI5</accession>
<dbReference type="EMBL" id="VWFO01000009">
    <property type="protein sequence ID" value="KAA4664657.1"/>
    <property type="molecule type" value="Genomic_DNA"/>
</dbReference>